<dbReference type="InterPro" id="IPR013538">
    <property type="entry name" value="ASHA1/2-like_C"/>
</dbReference>
<accession>A0A1I1KUX5</accession>
<name>A0A1I1KUX5_9RHOB</name>
<dbReference type="InterPro" id="IPR023393">
    <property type="entry name" value="START-like_dom_sf"/>
</dbReference>
<evidence type="ECO:0000313" key="4">
    <source>
        <dbReference type="Proteomes" id="UP000231644"/>
    </source>
</evidence>
<dbReference type="OrthoDB" id="9800600at2"/>
<organism evidence="3 4">
    <name type="scientific">Pseudooceanicola nitratireducens</name>
    <dbReference type="NCBI Taxonomy" id="517719"/>
    <lineage>
        <taxon>Bacteria</taxon>
        <taxon>Pseudomonadati</taxon>
        <taxon>Pseudomonadota</taxon>
        <taxon>Alphaproteobacteria</taxon>
        <taxon>Rhodobacterales</taxon>
        <taxon>Paracoccaceae</taxon>
        <taxon>Pseudooceanicola</taxon>
    </lineage>
</organism>
<keyword evidence="4" id="KW-1185">Reference proteome</keyword>
<proteinExistence type="inferred from homology"/>
<dbReference type="RefSeq" id="WP_093451726.1">
    <property type="nucleotide sequence ID" value="NZ_FNZG01000003.1"/>
</dbReference>
<sequence>MTTQAIPMTDPASDAPRVHRNQTFIKAPVETVWSILVATDTPLPFFFGAICDTRDGLRVGARMRMVSANRKIAMVVGEVLAFEPPHLYAHTFRMTHIDEGPATVTYRLTPENGGTRFELTIEHAPAGGKLEKEMLGAQSFIGTNLRALAETGRPAFSGRMVGLLGPVFGMMAKRSQRIGNWPLE</sequence>
<dbReference type="AlphaFoldDB" id="A0A1I1KUX5"/>
<gene>
    <name evidence="3" type="ORF">SAMN05421762_1647</name>
</gene>
<dbReference type="SUPFAM" id="SSF55961">
    <property type="entry name" value="Bet v1-like"/>
    <property type="match status" value="1"/>
</dbReference>
<reference evidence="3 4" key="1">
    <citation type="submission" date="2016-10" db="EMBL/GenBank/DDBJ databases">
        <authorList>
            <person name="de Groot N.N."/>
        </authorList>
    </citation>
    <scope>NUCLEOTIDE SEQUENCE [LARGE SCALE GENOMIC DNA]</scope>
    <source>
        <strain evidence="3 4">DSM 29619</strain>
    </source>
</reference>
<evidence type="ECO:0000313" key="3">
    <source>
        <dbReference type="EMBL" id="SFC64541.1"/>
    </source>
</evidence>
<dbReference type="EMBL" id="FOLX01000001">
    <property type="protein sequence ID" value="SFC64541.1"/>
    <property type="molecule type" value="Genomic_DNA"/>
</dbReference>
<evidence type="ECO:0000259" key="2">
    <source>
        <dbReference type="Pfam" id="PF08327"/>
    </source>
</evidence>
<dbReference type="Proteomes" id="UP000231644">
    <property type="component" value="Unassembled WGS sequence"/>
</dbReference>
<protein>
    <submittedName>
        <fullName evidence="3">Uncharacterized conserved protein YndB, AHSA1/START domain</fullName>
    </submittedName>
</protein>
<feature type="domain" description="Activator of Hsp90 ATPase homologue 1/2-like C-terminal" evidence="2">
    <location>
        <begin position="26"/>
        <end position="149"/>
    </location>
</feature>
<dbReference type="STRING" id="517719.SAMN05421762_1647"/>
<evidence type="ECO:0000256" key="1">
    <source>
        <dbReference type="ARBA" id="ARBA00006817"/>
    </source>
</evidence>
<dbReference type="Gene3D" id="3.30.530.20">
    <property type="match status" value="1"/>
</dbReference>
<comment type="similarity">
    <text evidence="1">Belongs to the AHA1 family.</text>
</comment>
<dbReference type="Pfam" id="PF08327">
    <property type="entry name" value="AHSA1"/>
    <property type="match status" value="1"/>
</dbReference>